<evidence type="ECO:0000313" key="3">
    <source>
        <dbReference type="EMBL" id="MBB4083002.1"/>
    </source>
</evidence>
<feature type="compositionally biased region" description="Low complexity" evidence="1">
    <location>
        <begin position="119"/>
        <end position="140"/>
    </location>
</feature>
<comment type="caution">
    <text evidence="3">The sequence shown here is derived from an EMBL/GenBank/DDBJ whole genome shotgun (WGS) entry which is preliminary data.</text>
</comment>
<organism evidence="3 4">
    <name type="scientific">Brevundimonas lenta</name>
    <dbReference type="NCBI Taxonomy" id="424796"/>
    <lineage>
        <taxon>Bacteria</taxon>
        <taxon>Pseudomonadati</taxon>
        <taxon>Pseudomonadota</taxon>
        <taxon>Alphaproteobacteria</taxon>
        <taxon>Caulobacterales</taxon>
        <taxon>Caulobacteraceae</taxon>
        <taxon>Brevundimonas</taxon>
    </lineage>
</organism>
<keyword evidence="2" id="KW-1133">Transmembrane helix</keyword>
<accession>A0A7W6JDA7</accession>
<evidence type="ECO:0000256" key="1">
    <source>
        <dbReference type="SAM" id="MobiDB-lite"/>
    </source>
</evidence>
<evidence type="ECO:0000256" key="2">
    <source>
        <dbReference type="SAM" id="Phobius"/>
    </source>
</evidence>
<dbReference type="AlphaFoldDB" id="A0A7W6JDA7"/>
<reference evidence="3 4" key="1">
    <citation type="submission" date="2020-08" db="EMBL/GenBank/DDBJ databases">
        <title>Genomic Encyclopedia of Type Strains, Phase IV (KMG-IV): sequencing the most valuable type-strain genomes for metagenomic binning, comparative biology and taxonomic classification.</title>
        <authorList>
            <person name="Goeker M."/>
        </authorList>
    </citation>
    <scope>NUCLEOTIDE SEQUENCE [LARGE SCALE GENOMIC DNA]</scope>
    <source>
        <strain evidence="3 4">DSM 23960</strain>
    </source>
</reference>
<protein>
    <submittedName>
        <fullName evidence="3">Uncharacterized protein</fullName>
    </submittedName>
</protein>
<feature type="compositionally biased region" description="Pro residues" evidence="1">
    <location>
        <begin position="141"/>
        <end position="150"/>
    </location>
</feature>
<name>A0A7W6JDA7_9CAUL</name>
<keyword evidence="4" id="KW-1185">Reference proteome</keyword>
<gene>
    <name evidence="3" type="ORF">GGR12_001868</name>
</gene>
<evidence type="ECO:0000313" key="4">
    <source>
        <dbReference type="Proteomes" id="UP000529946"/>
    </source>
</evidence>
<dbReference type="Proteomes" id="UP000529946">
    <property type="component" value="Unassembled WGS sequence"/>
</dbReference>
<feature type="region of interest" description="Disordered" evidence="1">
    <location>
        <begin position="119"/>
        <end position="150"/>
    </location>
</feature>
<keyword evidence="2" id="KW-0472">Membrane</keyword>
<proteinExistence type="predicted"/>
<feature type="transmembrane region" description="Helical" evidence="2">
    <location>
        <begin position="7"/>
        <end position="29"/>
    </location>
</feature>
<dbReference type="RefSeq" id="WP_183204141.1">
    <property type="nucleotide sequence ID" value="NZ_BAAAER010000001.1"/>
</dbReference>
<dbReference type="EMBL" id="JACIDM010000002">
    <property type="protein sequence ID" value="MBB4083002.1"/>
    <property type="molecule type" value="Genomic_DNA"/>
</dbReference>
<feature type="transmembrane region" description="Helical" evidence="2">
    <location>
        <begin position="35"/>
        <end position="56"/>
    </location>
</feature>
<sequence>MIIWSGWGFLVVIFFFVGCLIGIPVGEMISKDSDIAMSAAIIIGGLVAGLGSFLLARKIESGQGRAYIDEATQQRIVVKPHAGSLFFIPTRYWAYVGPVVAIAFGALVMTTPSSDAVAADPAEEAAAAPAEPMSGDVVAPVPAPQAAPAN</sequence>
<feature type="transmembrane region" description="Helical" evidence="2">
    <location>
        <begin position="92"/>
        <end position="111"/>
    </location>
</feature>
<keyword evidence="2" id="KW-0812">Transmembrane</keyword>